<accession>A0A829LWY5</accession>
<dbReference type="AlphaFoldDB" id="A0A829LWY5"/>
<dbReference type="EMBL" id="AYHA01000122">
    <property type="protein sequence ID" value="ESS01107.1"/>
    <property type="molecule type" value="Genomic_DNA"/>
</dbReference>
<evidence type="ECO:0000313" key="2">
    <source>
        <dbReference type="Proteomes" id="UP000018412"/>
    </source>
</evidence>
<organism evidence="1 2">
    <name type="scientific">Limosilactobacillus fermentum NB-22</name>
    <dbReference type="NCBI Taxonomy" id="1408443"/>
    <lineage>
        <taxon>Bacteria</taxon>
        <taxon>Bacillati</taxon>
        <taxon>Bacillota</taxon>
        <taxon>Bacilli</taxon>
        <taxon>Lactobacillales</taxon>
        <taxon>Lactobacillaceae</taxon>
        <taxon>Limosilactobacillus</taxon>
    </lineage>
</organism>
<sequence length="38" mass="4264">MVVEPGSFQTNFRVGGIVVSDQQSDLYRESYADAEVLR</sequence>
<name>A0A829LWY5_LIMFE</name>
<evidence type="ECO:0000313" key="1">
    <source>
        <dbReference type="EMBL" id="ESS01107.1"/>
    </source>
</evidence>
<protein>
    <submittedName>
        <fullName evidence="1">Uncharacterized protein</fullName>
    </submittedName>
</protein>
<comment type="caution">
    <text evidence="1">The sequence shown here is derived from an EMBL/GenBank/DDBJ whole genome shotgun (WGS) entry which is preliminary data.</text>
</comment>
<reference evidence="2" key="1">
    <citation type="submission" date="2013-10" db="EMBL/GenBank/DDBJ databases">
        <title>Draft genome sequence of Lactobacillus fermentum NB-22.</title>
        <authorList>
            <person name="Chaplin A.V."/>
            <person name="Shkoporov A.N."/>
            <person name="Khokhlova E.V."/>
            <person name="Efimov B.A."/>
            <person name="Kafarskaia L.I."/>
        </authorList>
    </citation>
    <scope>NUCLEOTIDE SEQUENCE [LARGE SCALE GENOMIC DNA]</scope>
    <source>
        <strain evidence="2">NB-22</strain>
    </source>
</reference>
<gene>
    <name evidence="1" type="ORF">NB22_06500</name>
</gene>
<reference evidence="1 2" key="2">
    <citation type="journal article" date="2015" name="Genome Announc.">
        <title>Draft Genome Sequence of Lactobacillus fermentum NB-22.</title>
        <authorList>
            <person name="Chaplin A.V."/>
            <person name="Shkoporov A.N."/>
            <person name="Efimov B.A."/>
            <person name="Pikina A.P."/>
            <person name="Borisova O.Y."/>
            <person name="Gladko I.A."/>
            <person name="Postnikova E.A."/>
            <person name="Lordkipanidze A.E."/>
            <person name="Kafarskaia L.I."/>
        </authorList>
    </citation>
    <scope>NUCLEOTIDE SEQUENCE [LARGE SCALE GENOMIC DNA]</scope>
    <source>
        <strain evidence="1 2">NB-22</strain>
    </source>
</reference>
<dbReference type="Proteomes" id="UP000018412">
    <property type="component" value="Unassembled WGS sequence"/>
</dbReference>
<proteinExistence type="predicted"/>